<sequence>MRRIALIAALTALSVSPALAQNFTGNWACRDATATKAGILTIYGAVYGFASTSVGDASSGTGTITAYQDGVTINDGGLRTTRGIQVGRMIPDPTYGTAIQLETADTIVMLCTPR</sequence>
<dbReference type="Proteomes" id="UP000315364">
    <property type="component" value="Chromosome"/>
</dbReference>
<dbReference type="AlphaFoldDB" id="A0A5B8LUR4"/>
<name>A0A5B8LUR4_9HYPH</name>
<evidence type="ECO:0000256" key="1">
    <source>
        <dbReference type="SAM" id="SignalP"/>
    </source>
</evidence>
<dbReference type="EMBL" id="CP042304">
    <property type="protein sequence ID" value="QDZ11090.1"/>
    <property type="molecule type" value="Genomic_DNA"/>
</dbReference>
<proteinExistence type="predicted"/>
<organism evidence="2 3">
    <name type="scientific">Devosia ginsengisoli</name>
    <dbReference type="NCBI Taxonomy" id="400770"/>
    <lineage>
        <taxon>Bacteria</taxon>
        <taxon>Pseudomonadati</taxon>
        <taxon>Pseudomonadota</taxon>
        <taxon>Alphaproteobacteria</taxon>
        <taxon>Hyphomicrobiales</taxon>
        <taxon>Devosiaceae</taxon>
        <taxon>Devosia</taxon>
    </lineage>
</organism>
<gene>
    <name evidence="2" type="ORF">FPZ08_10195</name>
</gene>
<dbReference type="RefSeq" id="WP_146289913.1">
    <property type="nucleotide sequence ID" value="NZ_CP042304.1"/>
</dbReference>
<keyword evidence="1" id="KW-0732">Signal</keyword>
<protein>
    <recommendedName>
        <fullName evidence="4">Heme utilization protein</fullName>
    </recommendedName>
</protein>
<feature type="chain" id="PRO_5022700669" description="Heme utilization protein" evidence="1">
    <location>
        <begin position="21"/>
        <end position="114"/>
    </location>
</feature>
<keyword evidence="3" id="KW-1185">Reference proteome</keyword>
<evidence type="ECO:0008006" key="4">
    <source>
        <dbReference type="Google" id="ProtNLM"/>
    </source>
</evidence>
<evidence type="ECO:0000313" key="3">
    <source>
        <dbReference type="Proteomes" id="UP000315364"/>
    </source>
</evidence>
<dbReference type="KEGG" id="dea:FPZ08_10195"/>
<accession>A0A5B8LUR4</accession>
<dbReference type="OrthoDB" id="7949089at2"/>
<reference evidence="2 3" key="1">
    <citation type="submission" date="2019-07" db="EMBL/GenBank/DDBJ databases">
        <title>Full genome sequence of Devosia sp. Gsoil 520.</title>
        <authorList>
            <person name="Im W.-T."/>
        </authorList>
    </citation>
    <scope>NUCLEOTIDE SEQUENCE [LARGE SCALE GENOMIC DNA]</scope>
    <source>
        <strain evidence="2 3">Gsoil 520</strain>
    </source>
</reference>
<evidence type="ECO:0000313" key="2">
    <source>
        <dbReference type="EMBL" id="QDZ11090.1"/>
    </source>
</evidence>
<feature type="signal peptide" evidence="1">
    <location>
        <begin position="1"/>
        <end position="20"/>
    </location>
</feature>